<reference evidence="1 2" key="1">
    <citation type="submission" date="2024-01" db="EMBL/GenBank/DDBJ databases">
        <title>The genomes of 5 underutilized Papilionoideae crops provide insights into root nodulation and disease resistanc.</title>
        <authorList>
            <person name="Jiang F."/>
        </authorList>
    </citation>
    <scope>NUCLEOTIDE SEQUENCE [LARGE SCALE GENOMIC DNA]</scope>
    <source>
        <strain evidence="1">LVBAO_FW01</strain>
        <tissue evidence="1">Leaves</tissue>
    </source>
</reference>
<name>A0AAN9KQH4_CANGL</name>
<evidence type="ECO:0000313" key="1">
    <source>
        <dbReference type="EMBL" id="KAK7320413.1"/>
    </source>
</evidence>
<sequence length="100" mass="10680">MDEKLRAAVSSGWAKSGTCCNSIPVFKASLANWGIIGGSSSKYGVNAPCNTSTNPHTPPPANIYSTLVNHFIFSVRSPPQSITNSSNFLSLFFLSVLSRQ</sequence>
<dbReference type="Proteomes" id="UP001367508">
    <property type="component" value="Unassembled WGS sequence"/>
</dbReference>
<dbReference type="EMBL" id="JAYMYQ010000007">
    <property type="protein sequence ID" value="KAK7320413.1"/>
    <property type="molecule type" value="Genomic_DNA"/>
</dbReference>
<accession>A0AAN9KQH4</accession>
<keyword evidence="2" id="KW-1185">Reference proteome</keyword>
<dbReference type="AlphaFoldDB" id="A0AAN9KQH4"/>
<comment type="caution">
    <text evidence="1">The sequence shown here is derived from an EMBL/GenBank/DDBJ whole genome shotgun (WGS) entry which is preliminary data.</text>
</comment>
<protein>
    <submittedName>
        <fullName evidence="1">Uncharacterized protein</fullName>
    </submittedName>
</protein>
<gene>
    <name evidence="1" type="ORF">VNO77_29850</name>
</gene>
<proteinExistence type="predicted"/>
<organism evidence="1 2">
    <name type="scientific">Canavalia gladiata</name>
    <name type="common">Sword bean</name>
    <name type="synonym">Dolichos gladiatus</name>
    <dbReference type="NCBI Taxonomy" id="3824"/>
    <lineage>
        <taxon>Eukaryota</taxon>
        <taxon>Viridiplantae</taxon>
        <taxon>Streptophyta</taxon>
        <taxon>Embryophyta</taxon>
        <taxon>Tracheophyta</taxon>
        <taxon>Spermatophyta</taxon>
        <taxon>Magnoliopsida</taxon>
        <taxon>eudicotyledons</taxon>
        <taxon>Gunneridae</taxon>
        <taxon>Pentapetalae</taxon>
        <taxon>rosids</taxon>
        <taxon>fabids</taxon>
        <taxon>Fabales</taxon>
        <taxon>Fabaceae</taxon>
        <taxon>Papilionoideae</taxon>
        <taxon>50 kb inversion clade</taxon>
        <taxon>NPAAA clade</taxon>
        <taxon>indigoferoid/millettioid clade</taxon>
        <taxon>Phaseoleae</taxon>
        <taxon>Canavalia</taxon>
    </lineage>
</organism>
<evidence type="ECO:0000313" key="2">
    <source>
        <dbReference type="Proteomes" id="UP001367508"/>
    </source>
</evidence>